<keyword evidence="1" id="KW-1133">Transmembrane helix</keyword>
<dbReference type="EMBL" id="JAEAOA010000085">
    <property type="protein sequence ID" value="KAK3605029.1"/>
    <property type="molecule type" value="Genomic_DNA"/>
</dbReference>
<evidence type="ECO:0000313" key="2">
    <source>
        <dbReference type="EMBL" id="KAK3605029.1"/>
    </source>
</evidence>
<name>A0AAE0T814_9BIVA</name>
<feature type="transmembrane region" description="Helical" evidence="1">
    <location>
        <begin position="16"/>
        <end position="36"/>
    </location>
</feature>
<keyword evidence="1" id="KW-0812">Transmembrane</keyword>
<reference evidence="2" key="2">
    <citation type="journal article" date="2021" name="Genome Biol. Evol.">
        <title>Developing a high-quality reference genome for a parasitic bivalve with doubly uniparental inheritance (Bivalvia: Unionida).</title>
        <authorList>
            <person name="Smith C.H."/>
        </authorList>
    </citation>
    <scope>NUCLEOTIDE SEQUENCE</scope>
    <source>
        <strain evidence="2">CHS0354</strain>
        <tissue evidence="2">Mantle</tissue>
    </source>
</reference>
<dbReference type="PANTHER" id="PTHR35378">
    <property type="entry name" value="UNNAMED PRODUCT"/>
    <property type="match status" value="1"/>
</dbReference>
<keyword evidence="3" id="KW-1185">Reference proteome</keyword>
<proteinExistence type="predicted"/>
<reference evidence="2" key="1">
    <citation type="journal article" date="2021" name="Genome Biol. Evol.">
        <title>A High-Quality Reference Genome for a Parasitic Bivalve with Doubly Uniparental Inheritance (Bivalvia: Unionida).</title>
        <authorList>
            <person name="Smith C.H."/>
        </authorList>
    </citation>
    <scope>NUCLEOTIDE SEQUENCE</scope>
    <source>
        <strain evidence="2">CHS0354</strain>
    </source>
</reference>
<comment type="caution">
    <text evidence="2">The sequence shown here is derived from an EMBL/GenBank/DDBJ whole genome shotgun (WGS) entry which is preliminary data.</text>
</comment>
<dbReference type="PANTHER" id="PTHR35378:SF2">
    <property type="entry name" value="MUCIN-5AC-LIKE"/>
    <property type="match status" value="1"/>
</dbReference>
<dbReference type="Proteomes" id="UP001195483">
    <property type="component" value="Unassembled WGS sequence"/>
</dbReference>
<sequence>MSRIVFNQDHLSLCNAQAGTSVFGLFFVAIIGGIIAKPYGFNAKPNGIIAKPNGIIAKPNGIIAKPNGIIAKPNGIIAKPNGFNAKPNGFNAKPNGFNTKPNGFNTKPNGFNAKPNGFNAKPNGFNAKPNGFNTKLNDFGAFPCCLFHFSCNFAGLWQKGVQKINLLVLETHFFIHYLCSPTARTGFHTIRKRGRTIYLNHLGTL</sequence>
<keyword evidence="1" id="KW-0472">Membrane</keyword>
<evidence type="ECO:0000313" key="3">
    <source>
        <dbReference type="Proteomes" id="UP001195483"/>
    </source>
</evidence>
<accession>A0AAE0T814</accession>
<protein>
    <submittedName>
        <fullName evidence="2">Uncharacterized protein</fullName>
    </submittedName>
</protein>
<reference evidence="2" key="3">
    <citation type="submission" date="2023-05" db="EMBL/GenBank/DDBJ databases">
        <authorList>
            <person name="Smith C.H."/>
        </authorList>
    </citation>
    <scope>NUCLEOTIDE SEQUENCE</scope>
    <source>
        <strain evidence="2">CHS0354</strain>
        <tissue evidence="2">Mantle</tissue>
    </source>
</reference>
<evidence type="ECO:0000256" key="1">
    <source>
        <dbReference type="SAM" id="Phobius"/>
    </source>
</evidence>
<gene>
    <name evidence="2" type="ORF">CHS0354_000694</name>
</gene>
<organism evidence="2 3">
    <name type="scientific">Potamilus streckersoni</name>
    <dbReference type="NCBI Taxonomy" id="2493646"/>
    <lineage>
        <taxon>Eukaryota</taxon>
        <taxon>Metazoa</taxon>
        <taxon>Spiralia</taxon>
        <taxon>Lophotrochozoa</taxon>
        <taxon>Mollusca</taxon>
        <taxon>Bivalvia</taxon>
        <taxon>Autobranchia</taxon>
        <taxon>Heteroconchia</taxon>
        <taxon>Palaeoheterodonta</taxon>
        <taxon>Unionida</taxon>
        <taxon>Unionoidea</taxon>
        <taxon>Unionidae</taxon>
        <taxon>Ambleminae</taxon>
        <taxon>Lampsilini</taxon>
        <taxon>Potamilus</taxon>
    </lineage>
</organism>
<dbReference type="AlphaFoldDB" id="A0AAE0T814"/>